<reference evidence="2" key="2">
    <citation type="journal article" date="2023" name="IMA Fungus">
        <title>Comparative genomic study of the Penicillium genus elucidates a diverse pangenome and 15 lateral gene transfer events.</title>
        <authorList>
            <person name="Petersen C."/>
            <person name="Sorensen T."/>
            <person name="Nielsen M.R."/>
            <person name="Sondergaard T.E."/>
            <person name="Sorensen J.L."/>
            <person name="Fitzpatrick D.A."/>
            <person name="Frisvad J.C."/>
            <person name="Nielsen K.L."/>
        </authorList>
    </citation>
    <scope>NUCLEOTIDE SEQUENCE</scope>
    <source>
        <strain evidence="2">IBT 17660</strain>
    </source>
</reference>
<evidence type="ECO:0000313" key="3">
    <source>
        <dbReference type="Proteomes" id="UP001147760"/>
    </source>
</evidence>
<dbReference type="OrthoDB" id="10453108at2759"/>
<keyword evidence="3" id="KW-1185">Reference proteome</keyword>
<keyword evidence="1" id="KW-1133">Transmembrane helix</keyword>
<dbReference type="Proteomes" id="UP001147760">
    <property type="component" value="Unassembled WGS sequence"/>
</dbReference>
<dbReference type="AlphaFoldDB" id="A0A9W9WDM2"/>
<name>A0A9W9WDM2_9EURO</name>
<proteinExistence type="predicted"/>
<keyword evidence="1" id="KW-0812">Transmembrane</keyword>
<feature type="transmembrane region" description="Helical" evidence="1">
    <location>
        <begin position="28"/>
        <end position="47"/>
    </location>
</feature>
<organism evidence="2 3">
    <name type="scientific">Penicillium desertorum</name>
    <dbReference type="NCBI Taxonomy" id="1303715"/>
    <lineage>
        <taxon>Eukaryota</taxon>
        <taxon>Fungi</taxon>
        <taxon>Dikarya</taxon>
        <taxon>Ascomycota</taxon>
        <taxon>Pezizomycotina</taxon>
        <taxon>Eurotiomycetes</taxon>
        <taxon>Eurotiomycetidae</taxon>
        <taxon>Eurotiales</taxon>
        <taxon>Aspergillaceae</taxon>
        <taxon>Penicillium</taxon>
    </lineage>
</organism>
<sequence>SPRSDLDSQPFSPPLFLFFPFPSFATPFLYNSFVSFVWVIVRLYFLARHTHFVRASIPWCSLSRSDDLRSLKSYSTSPINRI</sequence>
<comment type="caution">
    <text evidence="2">The sequence shown here is derived from an EMBL/GenBank/DDBJ whole genome shotgun (WGS) entry which is preliminary data.</text>
</comment>
<reference evidence="2" key="1">
    <citation type="submission" date="2022-12" db="EMBL/GenBank/DDBJ databases">
        <authorList>
            <person name="Petersen C."/>
        </authorList>
    </citation>
    <scope>NUCLEOTIDE SEQUENCE</scope>
    <source>
        <strain evidence="2">IBT 17660</strain>
    </source>
</reference>
<protein>
    <submittedName>
        <fullName evidence="2">Uncharacterized protein</fullName>
    </submittedName>
</protein>
<evidence type="ECO:0000313" key="2">
    <source>
        <dbReference type="EMBL" id="KAJ5456265.1"/>
    </source>
</evidence>
<accession>A0A9W9WDM2</accession>
<evidence type="ECO:0000256" key="1">
    <source>
        <dbReference type="SAM" id="Phobius"/>
    </source>
</evidence>
<gene>
    <name evidence="2" type="ORF">N7530_011539</name>
</gene>
<keyword evidence="1" id="KW-0472">Membrane</keyword>
<dbReference type="EMBL" id="JAPWDO010000009">
    <property type="protein sequence ID" value="KAJ5456265.1"/>
    <property type="molecule type" value="Genomic_DNA"/>
</dbReference>
<feature type="non-terminal residue" evidence="2">
    <location>
        <position position="82"/>
    </location>
</feature>